<comment type="caution">
    <text evidence="10">The sequence shown here is derived from an EMBL/GenBank/DDBJ whole genome shotgun (WGS) entry which is preliminary data.</text>
</comment>
<dbReference type="PANTHER" id="PTHR43767:SF1">
    <property type="entry name" value="NONRIBOSOMAL PEPTIDE SYNTHASE PES1 (EUROFUNG)-RELATED"/>
    <property type="match status" value="1"/>
</dbReference>
<dbReference type="GO" id="GO:0046872">
    <property type="term" value="F:metal ion binding"/>
    <property type="evidence" value="ECO:0007669"/>
    <property type="project" value="UniProtKB-KW"/>
</dbReference>
<comment type="catalytic activity">
    <reaction evidence="4">
        <text>3-(methylsulfanyl)propanoate + ATP + CoA = 3-(methylsulfanyl)propanoyl-CoA + AMP + diphosphate</text>
        <dbReference type="Rhea" id="RHEA:43052"/>
        <dbReference type="ChEBI" id="CHEBI:30616"/>
        <dbReference type="ChEBI" id="CHEBI:33019"/>
        <dbReference type="ChEBI" id="CHEBI:49016"/>
        <dbReference type="ChEBI" id="CHEBI:57287"/>
        <dbReference type="ChEBI" id="CHEBI:82815"/>
        <dbReference type="ChEBI" id="CHEBI:456215"/>
        <dbReference type="EC" id="6.2.1.44"/>
    </reaction>
    <physiologicalReaction direction="left-to-right" evidence="4">
        <dbReference type="Rhea" id="RHEA:43053"/>
    </physiologicalReaction>
</comment>
<dbReference type="Gene3D" id="3.40.50.12780">
    <property type="entry name" value="N-terminal domain of ligase-like"/>
    <property type="match status" value="1"/>
</dbReference>
<feature type="domain" description="AMP-dependent synthetase/ligase" evidence="8">
    <location>
        <begin position="25"/>
        <end position="384"/>
    </location>
</feature>
<dbReference type="Proteomes" id="UP000295021">
    <property type="component" value="Unassembled WGS sequence"/>
</dbReference>
<dbReference type="InterPro" id="IPR000873">
    <property type="entry name" value="AMP-dep_synth/lig_dom"/>
</dbReference>
<organism evidence="10 11">
    <name type="scientific">Rhizobium laguerreae</name>
    <dbReference type="NCBI Taxonomy" id="1076926"/>
    <lineage>
        <taxon>Bacteria</taxon>
        <taxon>Pseudomonadati</taxon>
        <taxon>Pseudomonadota</taxon>
        <taxon>Alphaproteobacteria</taxon>
        <taxon>Hyphomicrobiales</taxon>
        <taxon>Rhizobiaceae</taxon>
        <taxon>Rhizobium/Agrobacterium group</taxon>
        <taxon>Rhizobium</taxon>
    </lineage>
</organism>
<accession>A0AAX2QKQ4</accession>
<feature type="region of interest" description="Disordered" evidence="7">
    <location>
        <begin position="517"/>
        <end position="542"/>
    </location>
</feature>
<evidence type="ECO:0000256" key="5">
    <source>
        <dbReference type="ARBA" id="ARBA00066616"/>
    </source>
</evidence>
<dbReference type="InterPro" id="IPR001753">
    <property type="entry name" value="Enoyl-CoA_hydra/iso"/>
</dbReference>
<evidence type="ECO:0000313" key="11">
    <source>
        <dbReference type="Proteomes" id="UP000295021"/>
    </source>
</evidence>
<dbReference type="PROSITE" id="PS00455">
    <property type="entry name" value="AMP_BINDING"/>
    <property type="match status" value="1"/>
</dbReference>
<dbReference type="InterPro" id="IPR018376">
    <property type="entry name" value="Enoyl-CoA_hyd/isom_CS"/>
</dbReference>
<evidence type="ECO:0000259" key="8">
    <source>
        <dbReference type="Pfam" id="PF00501"/>
    </source>
</evidence>
<dbReference type="PROSITE" id="PS00166">
    <property type="entry name" value="ENOYL_COA_HYDRATASE"/>
    <property type="match status" value="1"/>
</dbReference>
<dbReference type="InterPro" id="IPR050237">
    <property type="entry name" value="ATP-dep_AMP-bd_enzyme"/>
</dbReference>
<dbReference type="InterPro" id="IPR029045">
    <property type="entry name" value="ClpP/crotonase-like_dom_sf"/>
</dbReference>
<dbReference type="Pfam" id="PF00501">
    <property type="entry name" value="AMP-binding"/>
    <property type="match status" value="1"/>
</dbReference>
<feature type="domain" description="AMP-binding enzyme C-terminal" evidence="9">
    <location>
        <begin position="434"/>
        <end position="509"/>
    </location>
</feature>
<keyword evidence="2 10" id="KW-0436">Ligase</keyword>
<dbReference type="Pfam" id="PF13193">
    <property type="entry name" value="AMP-binding_C"/>
    <property type="match status" value="1"/>
</dbReference>
<evidence type="ECO:0000256" key="6">
    <source>
        <dbReference type="ARBA" id="ARBA00067668"/>
    </source>
</evidence>
<dbReference type="PANTHER" id="PTHR43767">
    <property type="entry name" value="LONG-CHAIN-FATTY-ACID--COA LIGASE"/>
    <property type="match status" value="1"/>
</dbReference>
<dbReference type="InterPro" id="IPR045851">
    <property type="entry name" value="AMP-bd_C_sf"/>
</dbReference>
<dbReference type="Gene3D" id="3.90.226.10">
    <property type="entry name" value="2-enoyl-CoA Hydratase, Chain A, domain 1"/>
    <property type="match status" value="1"/>
</dbReference>
<dbReference type="GO" id="GO:0016878">
    <property type="term" value="F:acid-thiol ligase activity"/>
    <property type="evidence" value="ECO:0007669"/>
    <property type="project" value="UniProtKB-ARBA"/>
</dbReference>
<evidence type="ECO:0000256" key="2">
    <source>
        <dbReference type="ARBA" id="ARBA00022598"/>
    </source>
</evidence>
<dbReference type="InterPro" id="IPR042099">
    <property type="entry name" value="ANL_N_sf"/>
</dbReference>
<evidence type="ECO:0000256" key="3">
    <source>
        <dbReference type="ARBA" id="ARBA00022723"/>
    </source>
</evidence>
<dbReference type="SUPFAM" id="SSF56801">
    <property type="entry name" value="Acetyl-CoA synthetase-like"/>
    <property type="match status" value="1"/>
</dbReference>
<dbReference type="EC" id="6.2.1.44" evidence="5"/>
<keyword evidence="3" id="KW-0479">Metal-binding</keyword>
<reference evidence="10 11" key="1">
    <citation type="submission" date="2019-03" db="EMBL/GenBank/DDBJ databases">
        <title>Genomic Encyclopedia of Type Strains, Phase IV (KMG-V): Genome sequencing to study the core and pangenomes of soil and plant-associated prokaryotes.</title>
        <authorList>
            <person name="Whitman W."/>
        </authorList>
    </citation>
    <scope>NUCLEOTIDE SEQUENCE [LARGE SCALE GENOMIC DNA]</scope>
    <source>
        <strain evidence="10 11">FB403</strain>
    </source>
</reference>
<dbReference type="Pfam" id="PF00378">
    <property type="entry name" value="ECH_1"/>
    <property type="match status" value="1"/>
</dbReference>
<dbReference type="CDD" id="cd06558">
    <property type="entry name" value="crotonase-like"/>
    <property type="match status" value="1"/>
</dbReference>
<dbReference type="EMBL" id="SMBI01000007">
    <property type="protein sequence ID" value="TCU23606.1"/>
    <property type="molecule type" value="Genomic_DNA"/>
</dbReference>
<dbReference type="Gene3D" id="3.30.300.30">
    <property type="match status" value="1"/>
</dbReference>
<dbReference type="FunFam" id="3.30.300.30:FF:000008">
    <property type="entry name" value="2,3-dihydroxybenzoate-AMP ligase"/>
    <property type="match status" value="1"/>
</dbReference>
<protein>
    <recommendedName>
        <fullName evidence="6">3-methylmercaptopropionyl-CoA ligase</fullName>
        <ecNumber evidence="5">6.2.1.44</ecNumber>
    </recommendedName>
</protein>
<dbReference type="Gene3D" id="6.10.250.2850">
    <property type="match status" value="1"/>
</dbReference>
<evidence type="ECO:0000256" key="1">
    <source>
        <dbReference type="ARBA" id="ARBA00006432"/>
    </source>
</evidence>
<dbReference type="InterPro" id="IPR025110">
    <property type="entry name" value="AMP-bd_C"/>
</dbReference>
<sequence length="818" mass="88604">MAHSISGMASSADCGLVTDDPILYRARVAPGRPALFEIATGRQLTYAELDARIARCAGLLSDVLGARRNGARVAMLARNSMDSIVLAFACQRAGAIYVPLNWRLNAAELRPILADCAPALLVHDEEFASTVASLAGADPEMAVISTADGPARGLAARIEASLPAAPVSVDADEPCVLLYTSGTTGQPKGVVITRRNAFFAAINFSVVGEIGPKSVALCDLPFFHTIGLIAVARTTLMLGGTLVVSDRFTPARTLAALADRQRAVTHYFAVPQIALALRNDPAYSAAALAGLHALFVGGAPLTQALIESYLDDGVALVNGYGMSEAGTVLHVPIDRRAVQDNPSSVGLPAPLLDIRIVGEDGREVDEGEIGELWLRGPAVTPGYWNKPQETAAAFTDGWYRTGDLGRREANGFYRIVDRLKDMYISGGENVYPAEVEAVLASHPDILDAAVVGIPDIRWGECGVAYVVVRPGAAATGDEIAGHCAARLAAFKRPARILFVEAIPRTASGKVQKHVLRQFHSDEPFNDRPSDAAPRHSRRNPWSNLMTDMQSPVLVEFDNGIAFVTLNRPEKRNAMNPALNIRMLEVLDELEGDERCGVLVLRGAGESWSAGMDLKEYFRDNDDKPRDATLKARRQSGGWWSRLMYFEKPTIAMVNGWCFGGAFTPLVSCDLAIAAEEANFGLSEINWGILPGGNVTRAVAEVMRHRDALYYIMTGELFGGRKAAEMGLVNEAVPLAELEARVRKICASLLEKNPVTLKAAKDTYKRVRDLPWDLADDYIYAKLEQMLFLDKTKGRDEGLKQFLDDKTYQPGLGAYKRGR</sequence>
<feature type="compositionally biased region" description="Basic and acidic residues" evidence="7">
    <location>
        <begin position="518"/>
        <end position="533"/>
    </location>
</feature>
<dbReference type="SUPFAM" id="SSF52096">
    <property type="entry name" value="ClpP/crotonase"/>
    <property type="match status" value="1"/>
</dbReference>
<proteinExistence type="inferred from homology"/>
<evidence type="ECO:0000256" key="4">
    <source>
        <dbReference type="ARBA" id="ARBA00051915"/>
    </source>
</evidence>
<name>A0AAX2QKQ4_9HYPH</name>
<evidence type="ECO:0000259" key="9">
    <source>
        <dbReference type="Pfam" id="PF13193"/>
    </source>
</evidence>
<dbReference type="AlphaFoldDB" id="A0AAX2QKQ4"/>
<evidence type="ECO:0000256" key="7">
    <source>
        <dbReference type="SAM" id="MobiDB-lite"/>
    </source>
</evidence>
<gene>
    <name evidence="10" type="ORF">EV131_107355</name>
</gene>
<dbReference type="InterPro" id="IPR020845">
    <property type="entry name" value="AMP-binding_CS"/>
</dbReference>
<evidence type="ECO:0000313" key="10">
    <source>
        <dbReference type="EMBL" id="TCU23606.1"/>
    </source>
</evidence>
<comment type="similarity">
    <text evidence="1">Belongs to the ATP-dependent AMP-binding enzyme family.</text>
</comment>
<dbReference type="NCBIfam" id="NF006588">
    <property type="entry name" value="PRK09120.1"/>
    <property type="match status" value="1"/>
</dbReference>